<dbReference type="RefSeq" id="YP_009282198.1">
    <property type="nucleotide sequence ID" value="NC_031034.1"/>
</dbReference>
<reference evidence="2" key="1">
    <citation type="submission" date="2016-04" db="EMBL/GenBank/DDBJ databases">
        <authorList>
            <person name="Adebesin M.O."/>
            <person name="Ahama K."/>
            <person name="Alekasir E.M."/>
            <person name="Ali S."/>
            <person name="Aligholizadeh E."/>
            <person name="Allison J.M."/>
            <person name="Alzaher A."/>
            <person name="Andaya C.D."/>
            <person name="Asfaw S."/>
            <person name="Bansal N."/>
            <person name="Beauchard M.A."/>
            <person name="Betancourt K.A."/>
            <person name="Bhatia B."/>
            <person name="Boretti N.A."/>
            <person name="Brondi J.N."/>
            <person name="Byrd C.E."/>
            <person name="Cao A."/>
            <person name="Cardosa E.A."/>
            <person name="Carter A."/>
            <person name="Chen S."/>
            <person name="Chen Y."/>
            <person name="Clara V.K."/>
            <person name="Cobuzzi M."/>
            <person name="Conn O.L."/>
            <person name="Crosby I.A."/>
            <person name="Daly S.B."/>
            <person name="Depaz I.X."/>
            <person name="Dhaurali S."/>
            <person name="Dowdy K.M."/>
            <person name="Edokobi N.B."/>
            <person name="Ekanayake A.B."/>
            <person name="Ekekwe S.O."/>
            <person name="Emond M.A."/>
            <person name="Endres L."/>
            <person name="Eng S."/>
            <person name="Felkoski S.A."/>
            <person name="Gant C.D."/>
            <person name="Gaskin B."/>
            <person name="Gondal S."/>
            <person name="Gutmann J."/>
            <person name="Ha T.-A."/>
            <person name="Habteyes H."/>
            <person name="Hariri O."/>
            <person name="Healey R.M."/>
            <person name="Heins J.L."/>
            <person name="Henderson A.L."/>
            <person name="Hernandez F.M."/>
            <person name="Hoang P.T."/>
            <person name="Hope K.T."/>
            <person name="Husna A."/>
            <person name="Hussain A."/>
            <person name="Imani O."/>
            <person name="Jackson N.L."/>
            <person name="Jacob V.M."/>
            <person name="Kang C."/>
            <person name="Kantov R.M."/>
            <person name="Kavuru S."/>
            <person name="Kerr M.S."/>
            <person name="Khan O.A."/>
            <person name="Khan T.M."/>
            <person name="King T."/>
            <person name="Kulkarni R."/>
            <person name="Li A."/>
            <person name="Maczka C."/>
            <person name="Maisonet E."/>
            <person name="Majethia P.M."/>
            <person name="Malik D.A."/>
            <person name="Mariam A."/>
            <person name="Marquess E.B."/>
            <person name="Mattison J."/>
            <person name="Mcdonald N."/>
            <person name="Mehr S."/>
            <person name="Mengers S.R."/>
            <person name="Michaels D.P."/>
            <person name="Mondal S."/>
            <person name="Monney D.B."/>
            <person name="Nakhleh S.I."/>
            <person name="Ndubuizu N.C."/>
            <person name="Nguyen A.H."/>
            <person name="Nguyen K.M."/>
            <person name="Nguyen M.T."/>
            <person name="Nicholas M.L."/>
            <person name="Nimalan J.P."/>
            <person name="O'Connell R.A."/>
            <person name="Odoi E."/>
            <person name="Ojo L."/>
            <person name="Okoye A.E."/>
            <person name="Olateru-Olagbegi O."/>
            <person name="Osei K.V."/>
            <person name="Osei-Tutu A."/>
            <person name="Palilla A.M."/>
            <person name="Pancholi S."/>
            <person name="Park J.H."/>
            <person name="Patel K."/>
            <person name="Patel P."/>
            <person name="Pennington E."/>
            <person name="Peterson R.E."/>
            <person name="Pon J."/>
            <person name="Pourkarim H."/>
            <person name="Reed M.L."/>
            <person name="Rottman V."/>
            <person name="Salazar J."/>
            <person name="Samet S."/>
            <person name="Sendze O."/>
            <person name="Stelmack M.A."/>
            <person name="Stinnett R."/>
            <person name="Tchouaga A.L."/>
            <person name="Thompson E.M."/>
            <person name="Tran N.G."/>
            <person name="Truong T."/>
            <person name="Udo J.A."/>
            <person name="Verona L.T."/>
            <person name="Vu T.-Q."/>
            <person name="Wade J."/>
            <person name="Wang N.Q."/>
            <person name="Waters Z.M."/>
            <person name="Wellman R.J."/>
            <person name="Woldegabreal S."/>
            <person name="Yee A.C."/>
            <person name="Yirefu M."/>
            <person name="Zahangir S."/>
            <person name="Zhai Y."/>
            <person name="Devine C.L."/>
            <person name="Liao K."/>
            <person name="Prasad P.K."/>
            <person name="Ruthenberg K.J."/>
            <person name="Shonk J.A."/>
            <person name="Way M."/>
            <person name="Yousufi H.K."/>
            <person name="Cao L."/>
            <person name="Fox J."/>
            <person name="Hobbs E."/>
            <person name="Kilic S."/>
            <person name="Nunn R."/>
            <person name="Patel R."/>
            <person name="Rubenstein M."/>
            <person name="Cresawn S.G."/>
            <person name="Russell D.A."/>
            <person name="Pope W.H."/>
            <person name="Jacobs-Sera D."/>
            <person name="Hendrix R.W."/>
            <person name="Hatfull G.F."/>
            <person name="Erill I."/>
            <person name="Caruso S.M."/>
        </authorList>
    </citation>
    <scope>NUCLEOTIDE SEQUENCE [LARGE SCALE GENOMIC DNA]</scope>
</reference>
<proteinExistence type="predicted"/>
<dbReference type="EMBL" id="KX011169">
    <property type="protein sequence ID" value="ANH50800.1"/>
    <property type="molecule type" value="Genomic_DNA"/>
</dbReference>
<accession>A0A173GC08</accession>
<organism evidence="1 2">
    <name type="scientific">Bacillus phage SalinJah</name>
    <dbReference type="NCBI Taxonomy" id="1837830"/>
    <lineage>
        <taxon>Viruses</taxon>
        <taxon>Duplodnaviria</taxon>
        <taxon>Heunggongvirae</taxon>
        <taxon>Uroviricota</taxon>
        <taxon>Caudoviricetes</taxon>
        <taxon>Herelleviridae</taxon>
        <taxon>Bastillevirinae</taxon>
        <taxon>Wphvirus</taxon>
        <taxon>Wphvirus BPS13</taxon>
    </lineage>
</organism>
<gene>
    <name evidence="1" type="ORF">SALINJAH_244</name>
</gene>
<dbReference type="Proteomes" id="UP000203219">
    <property type="component" value="Segment"/>
</dbReference>
<evidence type="ECO:0000313" key="1">
    <source>
        <dbReference type="EMBL" id="ANH50800.1"/>
    </source>
</evidence>
<dbReference type="KEGG" id="vg:29060051"/>
<dbReference type="GeneID" id="29060051"/>
<name>A0A173GC08_9CAUD</name>
<protein>
    <submittedName>
        <fullName evidence="1">Uncharacterized protein</fullName>
    </submittedName>
</protein>
<sequence length="369" mass="43187">MNSNTGQLYKVKGYGAMVDMLEDKLDIPDNIKEQFTEYDMYEKVSETSITMTVWHMQLDVALTFSLSEFYSMFRPHNTNEVILRPVATHTEIIKYLKNEFGLDEITYDTGVIVKVELRCFDGDEEDVPVKIQYSKAGFRFRGFVQVIKMMPKDDIFRMFDDPMSRYISDMNLFDRLKVNKHSDVYRYVDQMEDKYEGLVYFYGYSTSEGRCRILKSNLDKEEFVHERHMFIVSEFKDIDIFLRDYEYTLEKTNQSLTNEVKKEEVQVRNTFSVVTDIPEVEKLPDKINRGLVVTFDNGMTHLLINNLSLVKGATFNVIEIKKNGSIAVWGKSLDSMFEYKKGIRNLRITVVKSESIDDFSLVNKSLLNL</sequence>
<evidence type="ECO:0000313" key="2">
    <source>
        <dbReference type="Proteomes" id="UP000203219"/>
    </source>
</evidence>